<proteinExistence type="predicted"/>
<evidence type="ECO:0000256" key="1">
    <source>
        <dbReference type="SAM" id="MobiDB-lite"/>
    </source>
</evidence>
<comment type="caution">
    <text evidence="2">The sequence shown here is derived from an EMBL/GenBank/DDBJ whole genome shotgun (WGS) entry which is preliminary data.</text>
</comment>
<organism evidence="2 3">
    <name type="scientific">Trema orientale</name>
    <name type="common">Charcoal tree</name>
    <name type="synonym">Celtis orientalis</name>
    <dbReference type="NCBI Taxonomy" id="63057"/>
    <lineage>
        <taxon>Eukaryota</taxon>
        <taxon>Viridiplantae</taxon>
        <taxon>Streptophyta</taxon>
        <taxon>Embryophyta</taxon>
        <taxon>Tracheophyta</taxon>
        <taxon>Spermatophyta</taxon>
        <taxon>Magnoliopsida</taxon>
        <taxon>eudicotyledons</taxon>
        <taxon>Gunneridae</taxon>
        <taxon>Pentapetalae</taxon>
        <taxon>rosids</taxon>
        <taxon>fabids</taxon>
        <taxon>Rosales</taxon>
        <taxon>Cannabaceae</taxon>
        <taxon>Trema</taxon>
    </lineage>
</organism>
<dbReference type="AlphaFoldDB" id="A0A2P5CSA9"/>
<sequence>MESIEVTAMLRDNEDLDLVVYLGFTIHVIEIDFKVAIGVVNSYNGFSHPFPLPVRPSLKPQPPTLLAALNLFHGNELLLCVRQSSKPQSSSSSSSDSSSSSSSTASSATYRNAEKQ</sequence>
<accession>A0A2P5CSA9</accession>
<keyword evidence="3" id="KW-1185">Reference proteome</keyword>
<evidence type="ECO:0000313" key="3">
    <source>
        <dbReference type="Proteomes" id="UP000237000"/>
    </source>
</evidence>
<protein>
    <submittedName>
        <fullName evidence="2">Uncharacterized protein</fullName>
    </submittedName>
</protein>
<dbReference type="InParanoid" id="A0A2P5CSA9"/>
<feature type="region of interest" description="Disordered" evidence="1">
    <location>
        <begin position="83"/>
        <end position="116"/>
    </location>
</feature>
<reference evidence="3" key="1">
    <citation type="submission" date="2016-06" db="EMBL/GenBank/DDBJ databases">
        <title>Parallel loss of symbiosis genes in relatives of nitrogen-fixing non-legume Parasponia.</title>
        <authorList>
            <person name="Van Velzen R."/>
            <person name="Holmer R."/>
            <person name="Bu F."/>
            <person name="Rutten L."/>
            <person name="Van Zeijl A."/>
            <person name="Liu W."/>
            <person name="Santuari L."/>
            <person name="Cao Q."/>
            <person name="Sharma T."/>
            <person name="Shen D."/>
            <person name="Roswanjaya Y."/>
            <person name="Wardhani T."/>
            <person name="Kalhor M.S."/>
            <person name="Jansen J."/>
            <person name="Van den Hoogen J."/>
            <person name="Gungor B."/>
            <person name="Hartog M."/>
            <person name="Hontelez J."/>
            <person name="Verver J."/>
            <person name="Yang W.-C."/>
            <person name="Schijlen E."/>
            <person name="Repin R."/>
            <person name="Schilthuizen M."/>
            <person name="Schranz E."/>
            <person name="Heidstra R."/>
            <person name="Miyata K."/>
            <person name="Fedorova E."/>
            <person name="Kohlen W."/>
            <person name="Bisseling T."/>
            <person name="Smit S."/>
            <person name="Geurts R."/>
        </authorList>
    </citation>
    <scope>NUCLEOTIDE SEQUENCE [LARGE SCALE GENOMIC DNA]</scope>
    <source>
        <strain evidence="3">cv. RG33-2</strain>
    </source>
</reference>
<dbReference type="Proteomes" id="UP000237000">
    <property type="component" value="Unassembled WGS sequence"/>
</dbReference>
<dbReference type="EMBL" id="JXTC01000332">
    <property type="protein sequence ID" value="PON63923.1"/>
    <property type="molecule type" value="Genomic_DNA"/>
</dbReference>
<evidence type="ECO:0000313" key="2">
    <source>
        <dbReference type="EMBL" id="PON63923.1"/>
    </source>
</evidence>
<feature type="compositionally biased region" description="Low complexity" evidence="1">
    <location>
        <begin position="84"/>
        <end position="107"/>
    </location>
</feature>
<gene>
    <name evidence="2" type="ORF">TorRG33x02_274780</name>
</gene>
<name>A0A2P5CSA9_TREOI</name>